<dbReference type="AlphaFoldDB" id="L1QAX8"/>
<keyword evidence="3" id="KW-1185">Reference proteome</keyword>
<dbReference type="Proteomes" id="UP000010420">
    <property type="component" value="Unassembled WGS sequence"/>
</dbReference>
<dbReference type="EMBL" id="AMEZ01000075">
    <property type="protein sequence ID" value="EKY25134.1"/>
    <property type="molecule type" value="Genomic_DNA"/>
</dbReference>
<feature type="signal peptide" evidence="1">
    <location>
        <begin position="1"/>
        <end position="21"/>
    </location>
</feature>
<dbReference type="RefSeq" id="WP_005214621.1">
    <property type="nucleotide sequence ID" value="NZ_KB291665.1"/>
</dbReference>
<keyword evidence="1" id="KW-0732">Signal</keyword>
<accession>L1QAX8</accession>
<comment type="caution">
    <text evidence="2">The sequence shown here is derived from an EMBL/GenBank/DDBJ whole genome shotgun (WGS) entry which is preliminary data.</text>
</comment>
<dbReference type="PATRIC" id="fig|545697.3.peg.2561"/>
<sequence>MKKILINMLVSSLLVSNIIPANNIIAYENNNTMNMLIEESNRSQSYESYLQYKPLLQFNVRESFNGIDKFIDISDEVENIKDLS</sequence>
<reference evidence="2 3" key="1">
    <citation type="submission" date="2012-05" db="EMBL/GenBank/DDBJ databases">
        <authorList>
            <person name="Weinstock G."/>
            <person name="Sodergren E."/>
            <person name="Lobos E.A."/>
            <person name="Fulton L."/>
            <person name="Fulton R."/>
            <person name="Courtney L."/>
            <person name="Fronick C."/>
            <person name="O'Laughlin M."/>
            <person name="Godfrey J."/>
            <person name="Wilson R.M."/>
            <person name="Miner T."/>
            <person name="Farmer C."/>
            <person name="Delehaunty K."/>
            <person name="Cordes M."/>
            <person name="Minx P."/>
            <person name="Tomlinson C."/>
            <person name="Chen J."/>
            <person name="Wollam A."/>
            <person name="Pepin K.H."/>
            <person name="Bhonagiri V."/>
            <person name="Zhang X."/>
            <person name="Suruliraj S."/>
            <person name="Warren W."/>
            <person name="Mitreva M."/>
            <person name="Mardis E.R."/>
            <person name="Wilson R.K."/>
        </authorList>
    </citation>
    <scope>NUCLEOTIDE SEQUENCE [LARGE SCALE GENOMIC DNA]</scope>
    <source>
        <strain evidence="2 3">DSM 1785</strain>
    </source>
</reference>
<dbReference type="STRING" id="545697.HMPREF0216_02602"/>
<evidence type="ECO:0000313" key="3">
    <source>
        <dbReference type="Proteomes" id="UP000010420"/>
    </source>
</evidence>
<gene>
    <name evidence="2" type="ORF">HMPREF0216_02602</name>
</gene>
<proteinExistence type="predicted"/>
<evidence type="ECO:0000256" key="1">
    <source>
        <dbReference type="SAM" id="SignalP"/>
    </source>
</evidence>
<name>L1QAX8_9CLOT</name>
<organism evidence="2 3">
    <name type="scientific">Clostridium celatum DSM 1785</name>
    <dbReference type="NCBI Taxonomy" id="545697"/>
    <lineage>
        <taxon>Bacteria</taxon>
        <taxon>Bacillati</taxon>
        <taxon>Bacillota</taxon>
        <taxon>Clostridia</taxon>
        <taxon>Eubacteriales</taxon>
        <taxon>Clostridiaceae</taxon>
        <taxon>Clostridium</taxon>
    </lineage>
</organism>
<dbReference type="HOGENOM" id="CLU_2521713_0_0_9"/>
<feature type="chain" id="PRO_5039397419" evidence="1">
    <location>
        <begin position="22"/>
        <end position="84"/>
    </location>
</feature>
<evidence type="ECO:0000313" key="2">
    <source>
        <dbReference type="EMBL" id="EKY25134.1"/>
    </source>
</evidence>
<protein>
    <submittedName>
        <fullName evidence="2">Uncharacterized protein</fullName>
    </submittedName>
</protein>